<dbReference type="PANTHER" id="PTHR12265:SF30">
    <property type="entry name" value="TRANSMEMBRANE PROTEIN 53"/>
    <property type="match status" value="1"/>
</dbReference>
<dbReference type="Proteomes" id="UP001221142">
    <property type="component" value="Unassembled WGS sequence"/>
</dbReference>
<evidence type="ECO:0000256" key="2">
    <source>
        <dbReference type="ARBA" id="ARBA00022692"/>
    </source>
</evidence>
<evidence type="ECO:0000256" key="6">
    <source>
        <dbReference type="ARBA" id="ARBA00034303"/>
    </source>
</evidence>
<gene>
    <name evidence="7" type="ORF">FB45DRAFT_1031539</name>
</gene>
<dbReference type="GO" id="GO:0005640">
    <property type="term" value="C:nuclear outer membrane"/>
    <property type="evidence" value="ECO:0007669"/>
    <property type="project" value="UniProtKB-SubCell"/>
</dbReference>
<keyword evidence="2" id="KW-0812">Transmembrane</keyword>
<evidence type="ECO:0000256" key="4">
    <source>
        <dbReference type="ARBA" id="ARBA00023136"/>
    </source>
</evidence>
<keyword evidence="4" id="KW-0472">Membrane</keyword>
<name>A0AAD7BKU8_9AGAR</name>
<evidence type="ECO:0000313" key="7">
    <source>
        <dbReference type="EMBL" id="KAJ7623621.1"/>
    </source>
</evidence>
<sequence length="285" mass="32400">MQRQPVAVNSLVHYLPPLANDKDSPTLDPQLILIFSRMDAQFRHIMKYSQKYSALFPSAAQIIVQADKAACYTGSRNMNIRRMHPVVKLMVQNGLLSEQPPRMIFHAFSGGDTAALEVKIDTQSLLQEGHKPSTGIIFDSVPGTFNCRTITRFTIPPSPTLYQTLLGSFSVVRLWTLNEVYPWLYIRPGTVHQFIHDGMNNPRILEWTDSVTPILYLYSDADYLMQVASVRAHIDGVRKAGMMNVSAEEFRGSEHVRHAYKDSDRYWGAVRQLWADHVIKPKAKL</sequence>
<reference evidence="7" key="1">
    <citation type="submission" date="2023-03" db="EMBL/GenBank/DDBJ databases">
        <title>Massive genome expansion in bonnet fungi (Mycena s.s.) driven by repeated elements and novel gene families across ecological guilds.</title>
        <authorList>
            <consortium name="Lawrence Berkeley National Laboratory"/>
            <person name="Harder C.B."/>
            <person name="Miyauchi S."/>
            <person name="Viragh M."/>
            <person name="Kuo A."/>
            <person name="Thoen E."/>
            <person name="Andreopoulos B."/>
            <person name="Lu D."/>
            <person name="Skrede I."/>
            <person name="Drula E."/>
            <person name="Henrissat B."/>
            <person name="Morin E."/>
            <person name="Kohler A."/>
            <person name="Barry K."/>
            <person name="LaButti K."/>
            <person name="Morin E."/>
            <person name="Salamov A."/>
            <person name="Lipzen A."/>
            <person name="Mereny Z."/>
            <person name="Hegedus B."/>
            <person name="Baldrian P."/>
            <person name="Stursova M."/>
            <person name="Weitz H."/>
            <person name="Taylor A."/>
            <person name="Grigoriev I.V."/>
            <person name="Nagy L.G."/>
            <person name="Martin F."/>
            <person name="Kauserud H."/>
        </authorList>
    </citation>
    <scope>NUCLEOTIDE SEQUENCE</scope>
    <source>
        <strain evidence="7">9284</strain>
    </source>
</reference>
<dbReference type="InterPro" id="IPR029058">
    <property type="entry name" value="AB_hydrolase_fold"/>
</dbReference>
<keyword evidence="3" id="KW-1133">Transmembrane helix</keyword>
<proteinExistence type="inferred from homology"/>
<comment type="subcellular location">
    <subcellularLocation>
        <location evidence="6">Nucleus outer membrane</location>
        <topology evidence="6">Single-pass membrane protein</topology>
    </subcellularLocation>
</comment>
<organism evidence="7 8">
    <name type="scientific">Roridomyces roridus</name>
    <dbReference type="NCBI Taxonomy" id="1738132"/>
    <lineage>
        <taxon>Eukaryota</taxon>
        <taxon>Fungi</taxon>
        <taxon>Dikarya</taxon>
        <taxon>Basidiomycota</taxon>
        <taxon>Agaricomycotina</taxon>
        <taxon>Agaricomycetes</taxon>
        <taxon>Agaricomycetidae</taxon>
        <taxon>Agaricales</taxon>
        <taxon>Marasmiineae</taxon>
        <taxon>Mycenaceae</taxon>
        <taxon>Roridomyces</taxon>
    </lineage>
</organism>
<evidence type="ECO:0000313" key="8">
    <source>
        <dbReference type="Proteomes" id="UP001221142"/>
    </source>
</evidence>
<dbReference type="EMBL" id="JARKIF010000014">
    <property type="protein sequence ID" value="KAJ7623621.1"/>
    <property type="molecule type" value="Genomic_DNA"/>
</dbReference>
<dbReference type="AlphaFoldDB" id="A0AAD7BKU8"/>
<accession>A0AAD7BKU8</accession>
<dbReference type="SUPFAM" id="SSF53474">
    <property type="entry name" value="alpha/beta-Hydrolases"/>
    <property type="match status" value="1"/>
</dbReference>
<dbReference type="Pfam" id="PF05705">
    <property type="entry name" value="DUF829"/>
    <property type="match status" value="1"/>
</dbReference>
<comment type="similarity">
    <text evidence="1">Belongs to the TMEM53 family.</text>
</comment>
<dbReference type="PANTHER" id="PTHR12265">
    <property type="entry name" value="TRANSMEMBRANE PROTEIN 53"/>
    <property type="match status" value="1"/>
</dbReference>
<keyword evidence="5" id="KW-0539">Nucleus</keyword>
<evidence type="ECO:0000256" key="5">
    <source>
        <dbReference type="ARBA" id="ARBA00023242"/>
    </source>
</evidence>
<evidence type="ECO:0000256" key="1">
    <source>
        <dbReference type="ARBA" id="ARBA00007387"/>
    </source>
</evidence>
<dbReference type="InterPro" id="IPR008547">
    <property type="entry name" value="DUF829_TMEM53"/>
</dbReference>
<comment type="caution">
    <text evidence="7">The sequence shown here is derived from an EMBL/GenBank/DDBJ whole genome shotgun (WGS) entry which is preliminary data.</text>
</comment>
<evidence type="ECO:0000256" key="3">
    <source>
        <dbReference type="ARBA" id="ARBA00022989"/>
    </source>
</evidence>
<protein>
    <submittedName>
        <fullName evidence="7">Uncharacterized protein</fullName>
    </submittedName>
</protein>
<keyword evidence="8" id="KW-1185">Reference proteome</keyword>